<proteinExistence type="predicted"/>
<dbReference type="HOGENOM" id="CLU_183573_0_0_4"/>
<dbReference type="AlphaFoldDB" id="A0A0E1WAQ1"/>
<dbReference type="EMBL" id="CM000832">
    <property type="protein sequence ID" value="EET09386.1"/>
    <property type="molecule type" value="Genomic_DNA"/>
</dbReference>
<accession>A0A0E1WAQ1</accession>
<protein>
    <submittedName>
        <fullName evidence="1">Uncharacterized protein</fullName>
    </submittedName>
</protein>
<dbReference type="Proteomes" id="UP000001812">
    <property type="component" value="Chromosome I"/>
</dbReference>
<dbReference type="GeneID" id="93059870"/>
<name>A0A0E1WAQ1_BURPE</name>
<sequence length="85" mass="10114">MNWHCYVARELAHLEVAIGVLEKARKEFVHHTAVCDPAYWRLRLDTIRERLDEDPTLERQMSELLARIDRLEARNPRRESADFLA</sequence>
<reference evidence="1" key="1">
    <citation type="submission" date="2009-05" db="EMBL/GenBank/DDBJ databases">
        <authorList>
            <person name="Harkins D.M."/>
            <person name="DeShazer D."/>
            <person name="Woods D.E."/>
            <person name="Brinkac L.M."/>
            <person name="Brown K.A."/>
            <person name="Hung G.C."/>
            <person name="Tuanyok A."/>
            <person name="Zhang B."/>
            <person name="Nierman W.C."/>
        </authorList>
    </citation>
    <scope>NUCLEOTIDE SEQUENCE [LARGE SCALE GENOMIC DNA]</scope>
    <source>
        <strain evidence="1">1710a</strain>
    </source>
</reference>
<organism evidence="1">
    <name type="scientific">Burkholderia pseudomallei 1710a</name>
    <dbReference type="NCBI Taxonomy" id="320371"/>
    <lineage>
        <taxon>Bacteria</taxon>
        <taxon>Pseudomonadati</taxon>
        <taxon>Pseudomonadota</taxon>
        <taxon>Betaproteobacteria</taxon>
        <taxon>Burkholderiales</taxon>
        <taxon>Burkholderiaceae</taxon>
        <taxon>Burkholderia</taxon>
        <taxon>pseudomallei group</taxon>
    </lineage>
</organism>
<gene>
    <name evidence="1" type="ORF">BURPS1710A_1835</name>
</gene>
<dbReference type="RefSeq" id="WP_004191793.1">
    <property type="nucleotide sequence ID" value="NZ_CM000832.1"/>
</dbReference>
<evidence type="ECO:0000313" key="1">
    <source>
        <dbReference type="EMBL" id="EET09386.1"/>
    </source>
</evidence>